<reference evidence="3" key="1">
    <citation type="submission" date="2020-08" db="EMBL/GenBank/DDBJ databases">
        <title>Complete Genome Sequence of type-strain Bacillus subtilis subsp. subtilis DSM10T.</title>
        <authorList>
            <person name="Lilge L."/>
            <person name="Hertel R."/>
            <person name="Morabbi Heravi K."/>
            <person name="Henkel M."/>
            <person name="Commichau F.M."/>
            <person name="Hausmann R."/>
        </authorList>
    </citation>
    <scope>NUCLEOTIDE SEQUENCE [LARGE SCALE GENOMIC DNA]</scope>
    <source>
        <strain evidence="3">DSM 10</strain>
    </source>
</reference>
<accession>A0A1D8FHE7</accession>
<evidence type="ECO:0000313" key="3">
    <source>
        <dbReference type="EMBL" id="QNN29170.1"/>
    </source>
</evidence>
<dbReference type="AlphaFoldDB" id="A0A1D8FHE7"/>
<evidence type="ECO:0000313" key="2">
    <source>
        <dbReference type="EMBL" id="MBK5971870.1"/>
    </source>
</evidence>
<keyword evidence="1" id="KW-0472">Membrane</keyword>
<name>A0A1D8FHE7_BACIU</name>
<protein>
    <submittedName>
        <fullName evidence="2">Uncharacterized protein</fullName>
    </submittedName>
</protein>
<reference evidence="2" key="2">
    <citation type="submission" date="2020-10" db="EMBL/GenBank/DDBJ databases">
        <title>Complete genome sequence of type-strain Bacillus subtilis subsp. subtilis DSM 10.</title>
        <authorList>
            <person name="Lilge L."/>
            <person name="Hertel R."/>
            <person name="Morabbi Heravi K."/>
            <person name="Henkel M."/>
            <person name="Commichau F.M."/>
            <person name="Hausmann R."/>
        </authorList>
    </citation>
    <scope>NUCLEOTIDE SEQUENCE</scope>
    <source>
        <strain evidence="2">DSM 10</strain>
    </source>
</reference>
<dbReference type="Proteomes" id="UP000515862">
    <property type="component" value="Unassembled WGS sequence"/>
</dbReference>
<feature type="transmembrane region" description="Helical" evidence="1">
    <location>
        <begin position="5"/>
        <end position="23"/>
    </location>
</feature>
<sequence>MNMYWFLGALLYFLIGTYIFIRVTRDSQSGSWILLALAAPLIIAGYPYFYSKKLLSKRR</sequence>
<dbReference type="OMA" id="MYWFLGA"/>
<dbReference type="SMR" id="A0A1D8FHE7"/>
<keyword evidence="1" id="KW-0812">Transmembrane</keyword>
<dbReference type="RefSeq" id="WP_010886421.1">
    <property type="nucleotide sequence ID" value="NZ_AP019714.1"/>
</dbReference>
<evidence type="ECO:0000256" key="1">
    <source>
        <dbReference type="SAM" id="Phobius"/>
    </source>
</evidence>
<organism evidence="2 4">
    <name type="scientific">Bacillus subtilis subsp. subtilis</name>
    <dbReference type="NCBI Taxonomy" id="135461"/>
    <lineage>
        <taxon>Bacteria</taxon>
        <taxon>Bacillati</taxon>
        <taxon>Bacillota</taxon>
        <taxon>Bacilli</taxon>
        <taxon>Bacillales</taxon>
        <taxon>Bacillaceae</taxon>
        <taxon>Bacillus</taxon>
    </lineage>
</organism>
<dbReference type="EMBL" id="JAEPVU010000006">
    <property type="protein sequence ID" value="MBK5971870.1"/>
    <property type="molecule type" value="Genomic_DNA"/>
</dbReference>
<dbReference type="EMBL" id="CP060710">
    <property type="protein sequence ID" value="QNN29170.1"/>
    <property type="molecule type" value="Genomic_DNA"/>
</dbReference>
<evidence type="ECO:0000313" key="4">
    <source>
        <dbReference type="Proteomes" id="UP000515862"/>
    </source>
</evidence>
<gene>
    <name evidence="2" type="ORF">H9S96_02830</name>
    <name evidence="3" type="ORF">H9S96_03070</name>
</gene>
<keyword evidence="1" id="KW-1133">Transmembrane helix</keyword>
<proteinExistence type="predicted"/>
<feature type="transmembrane region" description="Helical" evidence="1">
    <location>
        <begin position="29"/>
        <end position="49"/>
    </location>
</feature>